<dbReference type="Pfam" id="PF22936">
    <property type="entry name" value="Pol_BBD"/>
    <property type="match status" value="1"/>
</dbReference>
<keyword evidence="5" id="KW-0863">Zinc-finger</keyword>
<feature type="compositionally biased region" description="Polar residues" evidence="6">
    <location>
        <begin position="212"/>
        <end position="225"/>
    </location>
</feature>
<dbReference type="Pfam" id="PF14223">
    <property type="entry name" value="Retrotran_gag_2"/>
    <property type="match status" value="1"/>
</dbReference>
<evidence type="ECO:0000256" key="3">
    <source>
        <dbReference type="ARBA" id="ARBA00022750"/>
    </source>
</evidence>
<feature type="compositionally biased region" description="Low complexity" evidence="6">
    <location>
        <begin position="819"/>
        <end position="830"/>
    </location>
</feature>
<dbReference type="Pfam" id="PF25597">
    <property type="entry name" value="SH3_retrovirus"/>
    <property type="match status" value="1"/>
</dbReference>
<dbReference type="PROSITE" id="PS50158">
    <property type="entry name" value="ZF_CCHC"/>
    <property type="match status" value="1"/>
</dbReference>
<dbReference type="InterPro" id="IPR057670">
    <property type="entry name" value="SH3_retrovirus"/>
</dbReference>
<dbReference type="AlphaFoldDB" id="A0AAD8JTD4"/>
<dbReference type="InterPro" id="IPR025724">
    <property type="entry name" value="GAG-pre-integrase_dom"/>
</dbReference>
<evidence type="ECO:0000256" key="1">
    <source>
        <dbReference type="ARBA" id="ARBA00022670"/>
    </source>
</evidence>
<dbReference type="Pfam" id="PF00665">
    <property type="entry name" value="rve"/>
    <property type="match status" value="1"/>
</dbReference>
<dbReference type="Pfam" id="PF07727">
    <property type="entry name" value="RVT_2"/>
    <property type="match status" value="1"/>
</dbReference>
<dbReference type="GO" id="GO:0003676">
    <property type="term" value="F:nucleic acid binding"/>
    <property type="evidence" value="ECO:0007669"/>
    <property type="project" value="InterPro"/>
</dbReference>
<dbReference type="Proteomes" id="UP001229421">
    <property type="component" value="Unassembled WGS sequence"/>
</dbReference>
<dbReference type="SUPFAM" id="SSF56672">
    <property type="entry name" value="DNA/RNA polymerases"/>
    <property type="match status" value="1"/>
</dbReference>
<feature type="region of interest" description="Disordered" evidence="6">
    <location>
        <begin position="790"/>
        <end position="838"/>
    </location>
</feature>
<dbReference type="InterPro" id="IPR012337">
    <property type="entry name" value="RNaseH-like_sf"/>
</dbReference>
<evidence type="ECO:0000256" key="5">
    <source>
        <dbReference type="PROSITE-ProRule" id="PRU00047"/>
    </source>
</evidence>
<dbReference type="InterPro" id="IPR001878">
    <property type="entry name" value="Znf_CCHC"/>
</dbReference>
<dbReference type="SUPFAM" id="SSF57756">
    <property type="entry name" value="Retrovirus zinc finger-like domains"/>
    <property type="match status" value="1"/>
</dbReference>
<dbReference type="Pfam" id="PF13976">
    <property type="entry name" value="gag_pre-integrs"/>
    <property type="match status" value="1"/>
</dbReference>
<dbReference type="GO" id="GO:0015074">
    <property type="term" value="P:DNA integration"/>
    <property type="evidence" value="ECO:0007669"/>
    <property type="project" value="InterPro"/>
</dbReference>
<comment type="caution">
    <text evidence="9">The sequence shown here is derived from an EMBL/GenBank/DDBJ whole genome shotgun (WGS) entry which is preliminary data.</text>
</comment>
<dbReference type="GO" id="GO:0008270">
    <property type="term" value="F:zinc ion binding"/>
    <property type="evidence" value="ECO:0007669"/>
    <property type="project" value="UniProtKB-KW"/>
</dbReference>
<protein>
    <recommendedName>
        <fullName evidence="11">Zinc finger, CCHC-type</fullName>
    </recommendedName>
</protein>
<feature type="domain" description="Integrase catalytic" evidence="8">
    <location>
        <begin position="541"/>
        <end position="707"/>
    </location>
</feature>
<keyword evidence="3" id="KW-0064">Aspartyl protease</keyword>
<dbReference type="GO" id="GO:0006508">
    <property type="term" value="P:proteolysis"/>
    <property type="evidence" value="ECO:0007669"/>
    <property type="project" value="UniProtKB-KW"/>
</dbReference>
<feature type="region of interest" description="Disordered" evidence="6">
    <location>
        <begin position="209"/>
        <end position="278"/>
    </location>
</feature>
<keyword evidence="4" id="KW-0378">Hydrolase</keyword>
<evidence type="ECO:0000256" key="2">
    <source>
        <dbReference type="ARBA" id="ARBA00022723"/>
    </source>
</evidence>
<name>A0AAD8JTD4_TARER</name>
<gene>
    <name evidence="9" type="ORF">QVD17_35822</name>
</gene>
<evidence type="ECO:0000259" key="8">
    <source>
        <dbReference type="PROSITE" id="PS50994"/>
    </source>
</evidence>
<dbReference type="InterPro" id="IPR036875">
    <property type="entry name" value="Znf_CCHC_sf"/>
</dbReference>
<dbReference type="SMART" id="SM00343">
    <property type="entry name" value="ZnF_C2HC"/>
    <property type="match status" value="1"/>
</dbReference>
<accession>A0AAD8JTD4</accession>
<keyword evidence="10" id="KW-1185">Reference proteome</keyword>
<evidence type="ECO:0000256" key="6">
    <source>
        <dbReference type="SAM" id="MobiDB-lite"/>
    </source>
</evidence>
<dbReference type="InterPro" id="IPR001584">
    <property type="entry name" value="Integrase_cat-core"/>
</dbReference>
<dbReference type="PANTHER" id="PTHR42648">
    <property type="entry name" value="TRANSPOSASE, PUTATIVE-RELATED"/>
    <property type="match status" value="1"/>
</dbReference>
<organism evidence="9 10">
    <name type="scientific">Tagetes erecta</name>
    <name type="common">African marigold</name>
    <dbReference type="NCBI Taxonomy" id="13708"/>
    <lineage>
        <taxon>Eukaryota</taxon>
        <taxon>Viridiplantae</taxon>
        <taxon>Streptophyta</taxon>
        <taxon>Embryophyta</taxon>
        <taxon>Tracheophyta</taxon>
        <taxon>Spermatophyta</taxon>
        <taxon>Magnoliopsida</taxon>
        <taxon>eudicotyledons</taxon>
        <taxon>Gunneridae</taxon>
        <taxon>Pentapetalae</taxon>
        <taxon>asterids</taxon>
        <taxon>campanulids</taxon>
        <taxon>Asterales</taxon>
        <taxon>Asteraceae</taxon>
        <taxon>Asteroideae</taxon>
        <taxon>Heliantheae alliance</taxon>
        <taxon>Tageteae</taxon>
        <taxon>Tagetes</taxon>
    </lineage>
</organism>
<sequence>MPKYLRFNNMSITSTSNPPRDSPISFQCPILTATNYNTWAMKMEVIMDAHGLWEAVEPADGADVDERKSKQARAFIFQSIPEEILSQAVKKKTAKELWDSLKSRYVGVDRVKKARLRILKSEFEALHMKDGETIDEYAAKISGMVSKFSSVGSTLDDQELVRKLFDTVPERFINLVASIEQSSDVEKMTFEEAIGHLKAYEDRVRLRRSHQSSENSLLLTKTDGQAGSKGQGRRNQTSNRSKPDRGGRGGSQWRGRGRGNRGGYAGNQDYRNNNRSRDKQHIKCFKCNEFGHYASECKEIKDKEDEAHLAQKEDEEPALLLTVHGEETSNMVLLNEDRLIPPQGETQVNTGELWYVDNGASNHMTGAKHLFSELNTNVSGQVKFGDSSKVVIKGKGSLLVECKNGEQLIIPDVYYIPALTSNILSLGQLTEEGYDVRMYGDTLKIYDGPNRLVMKIQRSVNRLYKLNLKIVKPVCLSVSMVDEAWIWHARMGHVNFAVLESMAKKDLVIGMPSIKYPKQICEGCLMAKQTRHTFPDESSWRASKPLELIHADLCGPITPQTFGGNEYFLLIVDDLTRYMWVYLLKSKDEAFDQFRKYKVQVEQESKFRVKTLRTDRGGEFNSKKFNEYCQKKGIKRQLTAPYTPQQNGVVERRNRTVVEMTRSILKSMQVPDQCWGEAVRHSVYLLNRIPTKAVKNSTPYEQWRGRKPILSHIKVFGCVAFAKKLETGIKKLEDRSTKLIHIGREEGTKGYRLFDSEKKRIVIAKDVEFDEQQKGDWNLGQINEEPSPFWWTKMQSSDSGPEENSSQHQPRIEQQVGDNNSNPSTPVNNSLHSPFSDFTGKHIEESVASHNDVASYDHTPIQRYKSIEGVYEDTTRLEEQQVQELYERNELLLIDDKPEDFDEASSKEEWRNAMKVEFESIQKNNTWTLTNLPPGHKAIGLKWVYKIKRDAADKITQYKARLVAKGYVQQKGVDFEEAFAPVARMETIRLLLAIAAKEHWVVHHLDVTAAFLNGELKEEVYVKQPKGFEYK</sequence>
<evidence type="ECO:0000259" key="7">
    <source>
        <dbReference type="PROSITE" id="PS50158"/>
    </source>
</evidence>
<evidence type="ECO:0000313" key="9">
    <source>
        <dbReference type="EMBL" id="KAK1409296.1"/>
    </source>
</evidence>
<keyword evidence="1" id="KW-0645">Protease</keyword>
<dbReference type="InterPro" id="IPR054722">
    <property type="entry name" value="PolX-like_BBD"/>
</dbReference>
<dbReference type="InterPro" id="IPR036397">
    <property type="entry name" value="RNaseH_sf"/>
</dbReference>
<dbReference type="PROSITE" id="PS50994">
    <property type="entry name" value="INTEGRASE"/>
    <property type="match status" value="1"/>
</dbReference>
<dbReference type="GO" id="GO:0004190">
    <property type="term" value="F:aspartic-type endopeptidase activity"/>
    <property type="evidence" value="ECO:0007669"/>
    <property type="project" value="UniProtKB-KW"/>
</dbReference>
<dbReference type="Gene3D" id="3.30.420.10">
    <property type="entry name" value="Ribonuclease H-like superfamily/Ribonuclease H"/>
    <property type="match status" value="1"/>
</dbReference>
<dbReference type="InterPro" id="IPR013103">
    <property type="entry name" value="RVT_2"/>
</dbReference>
<feature type="compositionally biased region" description="Polar residues" evidence="6">
    <location>
        <begin position="793"/>
        <end position="809"/>
    </location>
</feature>
<evidence type="ECO:0000313" key="10">
    <source>
        <dbReference type="Proteomes" id="UP001229421"/>
    </source>
</evidence>
<reference evidence="9" key="1">
    <citation type="journal article" date="2023" name="bioRxiv">
        <title>Improved chromosome-level genome assembly for marigold (Tagetes erecta).</title>
        <authorList>
            <person name="Jiang F."/>
            <person name="Yuan L."/>
            <person name="Wang S."/>
            <person name="Wang H."/>
            <person name="Xu D."/>
            <person name="Wang A."/>
            <person name="Fan W."/>
        </authorList>
    </citation>
    <scope>NUCLEOTIDE SEQUENCE</scope>
    <source>
        <strain evidence="9">WSJ</strain>
        <tissue evidence="9">Leaf</tissue>
    </source>
</reference>
<dbReference type="InterPro" id="IPR043502">
    <property type="entry name" value="DNA/RNA_pol_sf"/>
</dbReference>
<dbReference type="SUPFAM" id="SSF53098">
    <property type="entry name" value="Ribonuclease H-like"/>
    <property type="match status" value="1"/>
</dbReference>
<dbReference type="EMBL" id="JAUHHV010000010">
    <property type="protein sequence ID" value="KAK1409296.1"/>
    <property type="molecule type" value="Genomic_DNA"/>
</dbReference>
<proteinExistence type="predicted"/>
<dbReference type="Pfam" id="PF00098">
    <property type="entry name" value="zf-CCHC"/>
    <property type="match status" value="1"/>
</dbReference>
<evidence type="ECO:0000256" key="4">
    <source>
        <dbReference type="ARBA" id="ARBA00022801"/>
    </source>
</evidence>
<feature type="domain" description="CCHC-type" evidence="7">
    <location>
        <begin position="283"/>
        <end position="299"/>
    </location>
</feature>
<dbReference type="PANTHER" id="PTHR42648:SF25">
    <property type="entry name" value="RNA-DIRECTED DNA POLYMERASE"/>
    <property type="match status" value="1"/>
</dbReference>
<dbReference type="InterPro" id="IPR039537">
    <property type="entry name" value="Retrotran_Ty1/copia-like"/>
</dbReference>
<keyword evidence="2" id="KW-0479">Metal-binding</keyword>
<keyword evidence="5" id="KW-0862">Zinc</keyword>
<evidence type="ECO:0008006" key="11">
    <source>
        <dbReference type="Google" id="ProtNLM"/>
    </source>
</evidence>